<feature type="transmembrane region" description="Helical" evidence="1">
    <location>
        <begin position="54"/>
        <end position="72"/>
    </location>
</feature>
<reference evidence="2" key="1">
    <citation type="submission" date="2006-10" db="EMBL/GenBank/DDBJ databases">
        <authorList>
            <person name="Amadeo P."/>
            <person name="Zhao Q."/>
            <person name="Wortman J."/>
            <person name="Fraser-Liggett C."/>
            <person name="Carlton J."/>
        </authorList>
    </citation>
    <scope>NUCLEOTIDE SEQUENCE</scope>
    <source>
        <strain evidence="2">G3</strain>
    </source>
</reference>
<evidence type="ECO:0000256" key="1">
    <source>
        <dbReference type="SAM" id="Phobius"/>
    </source>
</evidence>
<feature type="transmembrane region" description="Helical" evidence="1">
    <location>
        <begin position="79"/>
        <end position="100"/>
    </location>
</feature>
<proteinExistence type="predicted"/>
<feature type="transmembrane region" description="Helical" evidence="1">
    <location>
        <begin position="229"/>
        <end position="246"/>
    </location>
</feature>
<dbReference type="OrthoDB" id="10633226at2759"/>
<dbReference type="VEuPathDB" id="TrichDB:TVAGG3_0055570"/>
<dbReference type="AlphaFoldDB" id="A2F6K6"/>
<keyword evidence="1" id="KW-1133">Transmembrane helix</keyword>
<feature type="transmembrane region" description="Helical" evidence="1">
    <location>
        <begin position="186"/>
        <end position="208"/>
    </location>
</feature>
<dbReference type="SMR" id="A2F6K6"/>
<accession>A2F6K6</accession>
<dbReference type="Proteomes" id="UP000001542">
    <property type="component" value="Unassembled WGS sequence"/>
</dbReference>
<feature type="transmembrane region" description="Helical" evidence="1">
    <location>
        <begin position="252"/>
        <end position="279"/>
    </location>
</feature>
<keyword evidence="3" id="KW-1185">Reference proteome</keyword>
<keyword evidence="1" id="KW-0812">Transmembrane</keyword>
<feature type="transmembrane region" description="Helical" evidence="1">
    <location>
        <begin position="146"/>
        <end position="166"/>
    </location>
</feature>
<dbReference type="EMBL" id="DS113637">
    <property type="protein sequence ID" value="EAX99451.1"/>
    <property type="molecule type" value="Genomic_DNA"/>
</dbReference>
<dbReference type="InParanoid" id="A2F6K6"/>
<sequence length="282" mass="31338">MEEPATSTCMSGNFDGSMQSTIEKLIDIPVHQKIITNLVALFNYFDIYAPKMELLYKIVTVLRFFQLFGGALMASNTTVFLPGSLTYNTISIMSVFFHLIPCQYRNGIEYLALFALNTILFLFAIYLLIASSYYKKTSKVSKVTTYVLPVFMATGPFLFLPILAEFCGEILSGAISGNHPVKITEYIAVAESLVITVFYLWLLFQTFTTTLIFRSCSFKSLEGGPQNKLLLGTIIVTFICALNIHLTKGTSVAVISISVIVYAYLLPLFTGVALLSIYITKV</sequence>
<name>A2F6K6_TRIV3</name>
<feature type="transmembrane region" description="Helical" evidence="1">
    <location>
        <begin position="112"/>
        <end position="134"/>
    </location>
</feature>
<keyword evidence="1" id="KW-0472">Membrane</keyword>
<reference evidence="2" key="2">
    <citation type="journal article" date="2007" name="Science">
        <title>Draft genome sequence of the sexually transmitted pathogen Trichomonas vaginalis.</title>
        <authorList>
            <person name="Carlton J.M."/>
            <person name="Hirt R.P."/>
            <person name="Silva J.C."/>
            <person name="Delcher A.L."/>
            <person name="Schatz M."/>
            <person name="Zhao Q."/>
            <person name="Wortman J.R."/>
            <person name="Bidwell S.L."/>
            <person name="Alsmark U.C.M."/>
            <person name="Besteiro S."/>
            <person name="Sicheritz-Ponten T."/>
            <person name="Noel C.J."/>
            <person name="Dacks J.B."/>
            <person name="Foster P.G."/>
            <person name="Simillion C."/>
            <person name="Van de Peer Y."/>
            <person name="Miranda-Saavedra D."/>
            <person name="Barton G.J."/>
            <person name="Westrop G.D."/>
            <person name="Mueller S."/>
            <person name="Dessi D."/>
            <person name="Fiori P.L."/>
            <person name="Ren Q."/>
            <person name="Paulsen I."/>
            <person name="Zhang H."/>
            <person name="Bastida-Corcuera F.D."/>
            <person name="Simoes-Barbosa A."/>
            <person name="Brown M.T."/>
            <person name="Hayes R.D."/>
            <person name="Mukherjee M."/>
            <person name="Okumura C.Y."/>
            <person name="Schneider R."/>
            <person name="Smith A.J."/>
            <person name="Vanacova S."/>
            <person name="Villalvazo M."/>
            <person name="Haas B.J."/>
            <person name="Pertea M."/>
            <person name="Feldblyum T.V."/>
            <person name="Utterback T.R."/>
            <person name="Shu C.L."/>
            <person name="Osoegawa K."/>
            <person name="de Jong P.J."/>
            <person name="Hrdy I."/>
            <person name="Horvathova L."/>
            <person name="Zubacova Z."/>
            <person name="Dolezal P."/>
            <person name="Malik S.B."/>
            <person name="Logsdon J.M. Jr."/>
            <person name="Henze K."/>
            <person name="Gupta A."/>
            <person name="Wang C.C."/>
            <person name="Dunne R.L."/>
            <person name="Upcroft J.A."/>
            <person name="Upcroft P."/>
            <person name="White O."/>
            <person name="Salzberg S.L."/>
            <person name="Tang P."/>
            <person name="Chiu C.-H."/>
            <person name="Lee Y.-S."/>
            <person name="Embley T.M."/>
            <person name="Coombs G.H."/>
            <person name="Mottram J.C."/>
            <person name="Tachezy J."/>
            <person name="Fraser-Liggett C.M."/>
            <person name="Johnson P.J."/>
        </authorList>
    </citation>
    <scope>NUCLEOTIDE SEQUENCE [LARGE SCALE GENOMIC DNA]</scope>
    <source>
        <strain evidence="2">G3</strain>
    </source>
</reference>
<dbReference type="KEGG" id="tva:4757259"/>
<gene>
    <name evidence="2" type="ORF">TVAG_052940</name>
</gene>
<protein>
    <submittedName>
        <fullName evidence="2">Uncharacterized protein</fullName>
    </submittedName>
</protein>
<organism evidence="2 3">
    <name type="scientific">Trichomonas vaginalis (strain ATCC PRA-98 / G3)</name>
    <dbReference type="NCBI Taxonomy" id="412133"/>
    <lineage>
        <taxon>Eukaryota</taxon>
        <taxon>Metamonada</taxon>
        <taxon>Parabasalia</taxon>
        <taxon>Trichomonadida</taxon>
        <taxon>Trichomonadidae</taxon>
        <taxon>Trichomonas</taxon>
    </lineage>
</organism>
<evidence type="ECO:0000313" key="3">
    <source>
        <dbReference type="Proteomes" id="UP000001542"/>
    </source>
</evidence>
<dbReference type="VEuPathDB" id="TrichDB:TVAG_052940"/>
<evidence type="ECO:0000313" key="2">
    <source>
        <dbReference type="EMBL" id="EAX99451.1"/>
    </source>
</evidence>